<evidence type="ECO:0000313" key="3">
    <source>
        <dbReference type="Proteomes" id="UP000759537"/>
    </source>
</evidence>
<keyword evidence="3" id="KW-1185">Reference proteome</keyword>
<sequence length="268" mass="29474">MTCSYCYKGFVLPGEPKGSMEGQDYFTPAPNGATQRTKAIVLLTDVFGLPLPNPRILADHLAEHVDVDVWVPDFFNGKPPFDANKLEPLMPDRAGAKLSWRDVGLFVFKVLPSIPGFIASRPSVVDPRVHEAGFIKKIKAEKGYERIGAVGYCFGGSMAGRLGSTDSVNTIVIAHPSGLTPAQVRAIKVPSCWVLAEEDMSFKDKDVQAARDILKEQEEKPDHVDYEFKIWKGTAHGFAVRPNLKVPDVKAGYEGALDQTVAWFKKTL</sequence>
<feature type="domain" description="Dienelactone hydrolase" evidence="1">
    <location>
        <begin position="137"/>
        <end position="267"/>
    </location>
</feature>
<dbReference type="PANTHER" id="PTHR17630">
    <property type="entry name" value="DIENELACTONE HYDROLASE"/>
    <property type="match status" value="1"/>
</dbReference>
<dbReference type="InterPro" id="IPR002925">
    <property type="entry name" value="Dienelactn_hydro"/>
</dbReference>
<gene>
    <name evidence="2" type="ORF">DFH94DRAFT_634298</name>
</gene>
<dbReference type="OrthoDB" id="10019231at2759"/>
<protein>
    <submittedName>
        <fullName evidence="2">Dienelactone hydrolase endo-1-3,1,4-beta-D-glucanase</fullName>
    </submittedName>
</protein>
<comment type="caution">
    <text evidence="2">The sequence shown here is derived from an EMBL/GenBank/DDBJ whole genome shotgun (WGS) entry which is preliminary data.</text>
</comment>
<proteinExistence type="predicted"/>
<dbReference type="InterPro" id="IPR029058">
    <property type="entry name" value="AB_hydrolase_fold"/>
</dbReference>
<dbReference type="EMBL" id="WHVB01000012">
    <property type="protein sequence ID" value="KAF8478080.1"/>
    <property type="molecule type" value="Genomic_DNA"/>
</dbReference>
<dbReference type="Proteomes" id="UP000759537">
    <property type="component" value="Unassembled WGS sequence"/>
</dbReference>
<accession>A0A9P5MT85</accession>
<dbReference type="GO" id="GO:0016787">
    <property type="term" value="F:hydrolase activity"/>
    <property type="evidence" value="ECO:0007669"/>
    <property type="project" value="UniProtKB-KW"/>
</dbReference>
<dbReference type="Gene3D" id="3.40.50.1820">
    <property type="entry name" value="alpha/beta hydrolase"/>
    <property type="match status" value="1"/>
</dbReference>
<organism evidence="2 3">
    <name type="scientific">Russula ochroleuca</name>
    <dbReference type="NCBI Taxonomy" id="152965"/>
    <lineage>
        <taxon>Eukaryota</taxon>
        <taxon>Fungi</taxon>
        <taxon>Dikarya</taxon>
        <taxon>Basidiomycota</taxon>
        <taxon>Agaricomycotina</taxon>
        <taxon>Agaricomycetes</taxon>
        <taxon>Russulales</taxon>
        <taxon>Russulaceae</taxon>
        <taxon>Russula</taxon>
    </lineage>
</organism>
<evidence type="ECO:0000313" key="2">
    <source>
        <dbReference type="EMBL" id="KAF8478080.1"/>
    </source>
</evidence>
<dbReference type="Pfam" id="PF01738">
    <property type="entry name" value="DLH"/>
    <property type="match status" value="1"/>
</dbReference>
<evidence type="ECO:0000259" key="1">
    <source>
        <dbReference type="Pfam" id="PF01738"/>
    </source>
</evidence>
<dbReference type="SUPFAM" id="SSF53474">
    <property type="entry name" value="alpha/beta-Hydrolases"/>
    <property type="match status" value="1"/>
</dbReference>
<keyword evidence="2" id="KW-0378">Hydrolase</keyword>
<dbReference type="PANTHER" id="PTHR17630:SF44">
    <property type="entry name" value="PROTEIN AIM2"/>
    <property type="match status" value="1"/>
</dbReference>
<name>A0A9P5MT85_9AGAM</name>
<reference evidence="2" key="1">
    <citation type="submission" date="2019-10" db="EMBL/GenBank/DDBJ databases">
        <authorList>
            <consortium name="DOE Joint Genome Institute"/>
            <person name="Kuo A."/>
            <person name="Miyauchi S."/>
            <person name="Kiss E."/>
            <person name="Drula E."/>
            <person name="Kohler A."/>
            <person name="Sanchez-Garcia M."/>
            <person name="Andreopoulos B."/>
            <person name="Barry K.W."/>
            <person name="Bonito G."/>
            <person name="Buee M."/>
            <person name="Carver A."/>
            <person name="Chen C."/>
            <person name="Cichocki N."/>
            <person name="Clum A."/>
            <person name="Culley D."/>
            <person name="Crous P.W."/>
            <person name="Fauchery L."/>
            <person name="Girlanda M."/>
            <person name="Hayes R."/>
            <person name="Keri Z."/>
            <person name="LaButti K."/>
            <person name="Lipzen A."/>
            <person name="Lombard V."/>
            <person name="Magnuson J."/>
            <person name="Maillard F."/>
            <person name="Morin E."/>
            <person name="Murat C."/>
            <person name="Nolan M."/>
            <person name="Ohm R."/>
            <person name="Pangilinan J."/>
            <person name="Pereira M."/>
            <person name="Perotto S."/>
            <person name="Peter M."/>
            <person name="Riley R."/>
            <person name="Sitrit Y."/>
            <person name="Stielow B."/>
            <person name="Szollosi G."/>
            <person name="Zifcakova L."/>
            <person name="Stursova M."/>
            <person name="Spatafora J.W."/>
            <person name="Tedersoo L."/>
            <person name="Vaario L.-M."/>
            <person name="Yamada A."/>
            <person name="Yan M."/>
            <person name="Wang P."/>
            <person name="Xu J."/>
            <person name="Bruns T."/>
            <person name="Baldrian P."/>
            <person name="Vilgalys R."/>
            <person name="Henrissat B."/>
            <person name="Grigoriev I.V."/>
            <person name="Hibbett D."/>
            <person name="Nagy L.G."/>
            <person name="Martin F.M."/>
        </authorList>
    </citation>
    <scope>NUCLEOTIDE SEQUENCE</scope>
    <source>
        <strain evidence="2">Prilba</strain>
    </source>
</reference>
<dbReference type="AlphaFoldDB" id="A0A9P5MT85"/>
<reference evidence="2" key="2">
    <citation type="journal article" date="2020" name="Nat. Commun.">
        <title>Large-scale genome sequencing of mycorrhizal fungi provides insights into the early evolution of symbiotic traits.</title>
        <authorList>
            <person name="Miyauchi S."/>
            <person name="Kiss E."/>
            <person name="Kuo A."/>
            <person name="Drula E."/>
            <person name="Kohler A."/>
            <person name="Sanchez-Garcia M."/>
            <person name="Morin E."/>
            <person name="Andreopoulos B."/>
            <person name="Barry K.W."/>
            <person name="Bonito G."/>
            <person name="Buee M."/>
            <person name="Carver A."/>
            <person name="Chen C."/>
            <person name="Cichocki N."/>
            <person name="Clum A."/>
            <person name="Culley D."/>
            <person name="Crous P.W."/>
            <person name="Fauchery L."/>
            <person name="Girlanda M."/>
            <person name="Hayes R.D."/>
            <person name="Keri Z."/>
            <person name="LaButti K."/>
            <person name="Lipzen A."/>
            <person name="Lombard V."/>
            <person name="Magnuson J."/>
            <person name="Maillard F."/>
            <person name="Murat C."/>
            <person name="Nolan M."/>
            <person name="Ohm R.A."/>
            <person name="Pangilinan J."/>
            <person name="Pereira M.F."/>
            <person name="Perotto S."/>
            <person name="Peter M."/>
            <person name="Pfister S."/>
            <person name="Riley R."/>
            <person name="Sitrit Y."/>
            <person name="Stielow J.B."/>
            <person name="Szollosi G."/>
            <person name="Zifcakova L."/>
            <person name="Stursova M."/>
            <person name="Spatafora J.W."/>
            <person name="Tedersoo L."/>
            <person name="Vaario L.M."/>
            <person name="Yamada A."/>
            <person name="Yan M."/>
            <person name="Wang P."/>
            <person name="Xu J."/>
            <person name="Bruns T."/>
            <person name="Baldrian P."/>
            <person name="Vilgalys R."/>
            <person name="Dunand C."/>
            <person name="Henrissat B."/>
            <person name="Grigoriev I.V."/>
            <person name="Hibbett D."/>
            <person name="Nagy L.G."/>
            <person name="Martin F.M."/>
        </authorList>
    </citation>
    <scope>NUCLEOTIDE SEQUENCE</scope>
    <source>
        <strain evidence="2">Prilba</strain>
    </source>
</reference>